<dbReference type="Proteomes" id="UP001374893">
    <property type="component" value="Chromosome"/>
</dbReference>
<evidence type="ECO:0000256" key="2">
    <source>
        <dbReference type="SAM" id="Phobius"/>
    </source>
</evidence>
<keyword evidence="2" id="KW-0472">Membrane</keyword>
<dbReference type="SUPFAM" id="SSF48452">
    <property type="entry name" value="TPR-like"/>
    <property type="match status" value="1"/>
</dbReference>
<name>A0ABN6H622_9BACT</name>
<organism evidence="3 4">
    <name type="scientific">Haloferula helveola</name>
    <dbReference type="NCBI Taxonomy" id="490095"/>
    <lineage>
        <taxon>Bacteria</taxon>
        <taxon>Pseudomonadati</taxon>
        <taxon>Verrucomicrobiota</taxon>
        <taxon>Verrucomicrobiia</taxon>
        <taxon>Verrucomicrobiales</taxon>
        <taxon>Verrucomicrobiaceae</taxon>
        <taxon>Haloferula</taxon>
    </lineage>
</organism>
<evidence type="ECO:0008006" key="5">
    <source>
        <dbReference type="Google" id="ProtNLM"/>
    </source>
</evidence>
<dbReference type="InterPro" id="IPR011990">
    <property type="entry name" value="TPR-like_helical_dom_sf"/>
</dbReference>
<reference evidence="3 4" key="1">
    <citation type="submission" date="2021-06" db="EMBL/GenBank/DDBJ databases">
        <title>Complete genome of Haloferula helveola possessing various polysaccharide degrading enzymes.</title>
        <authorList>
            <person name="Takami H."/>
            <person name="Huang C."/>
            <person name="Hamasaki K."/>
        </authorList>
    </citation>
    <scope>NUCLEOTIDE SEQUENCE [LARGE SCALE GENOMIC DNA]</scope>
    <source>
        <strain evidence="3 4">CN-1</strain>
    </source>
</reference>
<protein>
    <recommendedName>
        <fullName evidence="5">Tetratricopeptide repeat protein</fullName>
    </recommendedName>
</protein>
<evidence type="ECO:0000256" key="1">
    <source>
        <dbReference type="SAM" id="MobiDB-lite"/>
    </source>
</evidence>
<dbReference type="InterPro" id="IPR019734">
    <property type="entry name" value="TPR_rpt"/>
</dbReference>
<feature type="transmembrane region" description="Helical" evidence="2">
    <location>
        <begin position="6"/>
        <end position="22"/>
    </location>
</feature>
<keyword evidence="4" id="KW-1185">Reference proteome</keyword>
<gene>
    <name evidence="3" type="ORF">HAHE_19900</name>
</gene>
<feature type="region of interest" description="Disordered" evidence="1">
    <location>
        <begin position="33"/>
        <end position="75"/>
    </location>
</feature>
<accession>A0ABN6H622</accession>
<dbReference type="Gene3D" id="1.25.40.10">
    <property type="entry name" value="Tetratricopeptide repeat domain"/>
    <property type="match status" value="1"/>
</dbReference>
<evidence type="ECO:0000313" key="3">
    <source>
        <dbReference type="EMBL" id="BCX48082.1"/>
    </source>
</evidence>
<keyword evidence="2" id="KW-1133">Transmembrane helix</keyword>
<dbReference type="EMBL" id="AP024702">
    <property type="protein sequence ID" value="BCX48082.1"/>
    <property type="molecule type" value="Genomic_DNA"/>
</dbReference>
<evidence type="ECO:0000313" key="4">
    <source>
        <dbReference type="Proteomes" id="UP001374893"/>
    </source>
</evidence>
<proteinExistence type="predicted"/>
<sequence length="249" mass="26994">MPKPRYIVPLCLVAIAIVFWIVKVREGRFGSLGEDTPTGDPYTGSQGQASLGAETAGENAGPGRAPKASDRNGVPTAMEDFRRAGGYMAENMSEEAVEKLESAVEKEPDNRAMRRALATALLQAGGPLDEAVGHLEYLIENLKAEAFDHHLLGIIHHQREDYEAAIGSLQLAREQGFDDLDCLTLLGSSYIRLGKNEEALQFATEILEREESKDAHRLAAMALQGLGDDAAANEHAKRAQELAAKDEVE</sequence>
<dbReference type="SMART" id="SM00028">
    <property type="entry name" value="TPR"/>
    <property type="match status" value="3"/>
</dbReference>
<keyword evidence="2" id="KW-0812">Transmembrane</keyword>